<accession>G4D5V1</accession>
<dbReference type="GO" id="GO:0071555">
    <property type="term" value="P:cell wall organization"/>
    <property type="evidence" value="ECO:0007669"/>
    <property type="project" value="UniProtKB-KW"/>
</dbReference>
<evidence type="ECO:0000256" key="3">
    <source>
        <dbReference type="HAMAP-Rule" id="MF_00088"/>
    </source>
</evidence>
<comment type="subunit">
    <text evidence="3">Forms a complex with KhpB.</text>
</comment>
<evidence type="ECO:0000256" key="2">
    <source>
        <dbReference type="ARBA" id="ARBA00022884"/>
    </source>
</evidence>
<dbReference type="GO" id="GO:0008360">
    <property type="term" value="P:regulation of cell shape"/>
    <property type="evidence" value="ECO:0007669"/>
    <property type="project" value="UniProtKB-KW"/>
</dbReference>
<evidence type="ECO:0000256" key="1">
    <source>
        <dbReference type="ARBA" id="ARBA00022490"/>
    </source>
</evidence>
<keyword evidence="3" id="KW-0133">Cell shape</keyword>
<dbReference type="PANTHER" id="PTHR34654">
    <property type="entry name" value="UPF0109 PROTEIN SCO5592"/>
    <property type="match status" value="1"/>
</dbReference>
<evidence type="ECO:0000313" key="5">
    <source>
        <dbReference type="Proteomes" id="UP000003422"/>
    </source>
</evidence>
<keyword evidence="3" id="KW-0961">Cell wall biogenesis/degradation</keyword>
<dbReference type="HAMAP" id="MF_00088">
    <property type="entry name" value="KhpA"/>
    <property type="match status" value="1"/>
</dbReference>
<dbReference type="InterPro" id="IPR020627">
    <property type="entry name" value="KhpA"/>
</dbReference>
<dbReference type="GO" id="GO:0005737">
    <property type="term" value="C:cytoplasm"/>
    <property type="evidence" value="ECO:0007669"/>
    <property type="project" value="UniProtKB-SubCell"/>
</dbReference>
<dbReference type="CDD" id="cd22533">
    <property type="entry name" value="KH-II_YlqC-like"/>
    <property type="match status" value="1"/>
</dbReference>
<keyword evidence="1 3" id="KW-0963">Cytoplasm</keyword>
<dbReference type="GO" id="GO:0003723">
    <property type="term" value="F:RNA binding"/>
    <property type="evidence" value="ECO:0007669"/>
    <property type="project" value="UniProtKB-UniRule"/>
</dbReference>
<protein>
    <recommendedName>
        <fullName evidence="3">RNA-binding protein KhpA</fullName>
    </recommendedName>
    <alternativeName>
        <fullName evidence="3">KH-domain protein A</fullName>
    </alternativeName>
</protein>
<dbReference type="GO" id="GO:0009252">
    <property type="term" value="P:peptidoglycan biosynthetic process"/>
    <property type="evidence" value="ECO:0007669"/>
    <property type="project" value="UniProtKB-UniRule"/>
</dbReference>
<dbReference type="eggNOG" id="COG1837">
    <property type="taxonomic scope" value="Bacteria"/>
</dbReference>
<dbReference type="InterPro" id="IPR015946">
    <property type="entry name" value="KH_dom-like_a/b"/>
</dbReference>
<keyword evidence="5" id="KW-1185">Reference proteome</keyword>
<comment type="function">
    <text evidence="3">A probable RNA chaperone. Forms a complex with KhpB which binds to cellular RNA and controls its expression. Plays a role in peptidoglycan (PG) homeostasis and cell length regulation.</text>
</comment>
<dbReference type="Proteomes" id="UP000003422">
    <property type="component" value="Unassembled WGS sequence"/>
</dbReference>
<dbReference type="STRING" id="997350.HMPREF9129_1781"/>
<comment type="similarity">
    <text evidence="3">Belongs to the KhpA RNA-binding protein family.</text>
</comment>
<keyword evidence="3" id="KW-0143">Chaperone</keyword>
<dbReference type="HOGENOM" id="CLU_132074_1_1_9"/>
<gene>
    <name evidence="3" type="primary">khpA</name>
    <name evidence="4" type="ORF">HMPREF9129_1781</name>
</gene>
<organism evidence="4 5">
    <name type="scientific">Peptoniphilus indolicus ATCC 29427</name>
    <dbReference type="NCBI Taxonomy" id="997350"/>
    <lineage>
        <taxon>Bacteria</taxon>
        <taxon>Bacillati</taxon>
        <taxon>Bacillota</taxon>
        <taxon>Tissierellia</taxon>
        <taxon>Tissierellales</taxon>
        <taxon>Peptoniphilaceae</taxon>
        <taxon>Peptoniphilus</taxon>
    </lineage>
</organism>
<dbReference type="PANTHER" id="PTHR34654:SF1">
    <property type="entry name" value="RNA-BINDING PROTEIN KHPA"/>
    <property type="match status" value="1"/>
</dbReference>
<name>G4D5V1_9FIRM</name>
<sequence>MEVQMVELVEYIAKSLVDNPDSIKLESKENDEQIDISLYVLQSDMGKVIGRQGKIAKAIRGVLKAVSLKENKRVNLEIEELE</sequence>
<keyword evidence="2 3" id="KW-0694">RNA-binding</keyword>
<evidence type="ECO:0000313" key="4">
    <source>
        <dbReference type="EMBL" id="EGY78140.1"/>
    </source>
</evidence>
<dbReference type="Pfam" id="PF13083">
    <property type="entry name" value="KH_KhpA-B"/>
    <property type="match status" value="1"/>
</dbReference>
<dbReference type="InterPro" id="IPR009019">
    <property type="entry name" value="KH_sf_prok-type"/>
</dbReference>
<comment type="caution">
    <text evidence="4">The sequence shown here is derived from an EMBL/GenBank/DDBJ whole genome shotgun (WGS) entry which is preliminary data.</text>
</comment>
<dbReference type="AlphaFoldDB" id="G4D5V1"/>
<dbReference type="SUPFAM" id="SSF54814">
    <property type="entry name" value="Prokaryotic type KH domain (KH-domain type II)"/>
    <property type="match status" value="1"/>
</dbReference>
<reference evidence="4 5" key="1">
    <citation type="submission" date="2011-06" db="EMBL/GenBank/DDBJ databases">
        <authorList>
            <person name="Muzny D."/>
            <person name="Qin X."/>
            <person name="Deng J."/>
            <person name="Jiang H."/>
            <person name="Liu Y."/>
            <person name="Qu J."/>
            <person name="Song X.-Z."/>
            <person name="Zhang L."/>
            <person name="Thornton R."/>
            <person name="Coyle M."/>
            <person name="Francisco L."/>
            <person name="Jackson L."/>
            <person name="Javaid M."/>
            <person name="Korchina V."/>
            <person name="Kovar C."/>
            <person name="Mata R."/>
            <person name="Mathew T."/>
            <person name="Ngo R."/>
            <person name="Nguyen L."/>
            <person name="Nguyen N."/>
            <person name="Okwuonu G."/>
            <person name="Ongeri F."/>
            <person name="Pham C."/>
            <person name="Simmons D."/>
            <person name="Wilczek-Boney K."/>
            <person name="Hale W."/>
            <person name="Jakkamsetti A."/>
            <person name="Pham P."/>
            <person name="Ruth R."/>
            <person name="San Lucas F."/>
            <person name="Warren J."/>
            <person name="Zhang J."/>
            <person name="Zhao Z."/>
            <person name="Zhou C."/>
            <person name="Zhu D."/>
            <person name="Lee S."/>
            <person name="Bess C."/>
            <person name="Blankenburg K."/>
            <person name="Forbes L."/>
            <person name="Fu Q."/>
            <person name="Gubbala S."/>
            <person name="Hirani K."/>
            <person name="Jayaseelan J.C."/>
            <person name="Lara F."/>
            <person name="Munidasa M."/>
            <person name="Palculict T."/>
            <person name="Patil S."/>
            <person name="Pu L.-L."/>
            <person name="Saada N."/>
            <person name="Tang L."/>
            <person name="Weissenberger G."/>
            <person name="Zhu Y."/>
            <person name="Hemphill L."/>
            <person name="Shang Y."/>
            <person name="Youmans B."/>
            <person name="Ayvaz T."/>
            <person name="Ross M."/>
            <person name="Santibanez J."/>
            <person name="Aqrawi P."/>
            <person name="Gross S."/>
            <person name="Joshi V."/>
            <person name="Fowler G."/>
            <person name="Nazareth L."/>
            <person name="Reid J."/>
            <person name="Worley K."/>
            <person name="Petrosino J."/>
            <person name="Highlander S."/>
            <person name="Gibbs R."/>
        </authorList>
    </citation>
    <scope>NUCLEOTIDE SEQUENCE [LARGE SCALE GENOMIC DNA]</scope>
    <source>
        <strain evidence="4 5">ATCC 29427</strain>
    </source>
</reference>
<proteinExistence type="inferred from homology"/>
<comment type="subcellular location">
    <subcellularLocation>
        <location evidence="3">Cytoplasm</location>
    </subcellularLocation>
</comment>
<dbReference type="EMBL" id="AGBB01000175">
    <property type="protein sequence ID" value="EGY78140.1"/>
    <property type="molecule type" value="Genomic_DNA"/>
</dbReference>
<dbReference type="PATRIC" id="fig|997350.3.peg.1708"/>
<dbReference type="Gene3D" id="3.30.300.20">
    <property type="match status" value="1"/>
</dbReference>